<feature type="transmembrane region" description="Helical" evidence="1">
    <location>
        <begin position="51"/>
        <end position="68"/>
    </location>
</feature>
<dbReference type="Proteomes" id="UP001605036">
    <property type="component" value="Unassembled WGS sequence"/>
</dbReference>
<accession>A0ABD1YMP2</accession>
<keyword evidence="1" id="KW-0812">Transmembrane</keyword>
<protein>
    <submittedName>
        <fullName evidence="2">Uncharacterized protein</fullName>
    </submittedName>
</protein>
<proteinExistence type="predicted"/>
<comment type="caution">
    <text evidence="2">The sequence shown here is derived from an EMBL/GenBank/DDBJ whole genome shotgun (WGS) entry which is preliminary data.</text>
</comment>
<sequence length="117" mass="13350">MMARHDDLEEIILEQVGAPGYVECNVANGWLKGLITSGGCAQVYSVVNGFYTQRVIGICLLTWFIAAIQPNHQVVYISFFSIFAIIFLWVVIKPVFQKVSRCTVERRNAESRTFCRW</sequence>
<keyword evidence="3" id="KW-1185">Reference proteome</keyword>
<evidence type="ECO:0000313" key="2">
    <source>
        <dbReference type="EMBL" id="KAL2631679.1"/>
    </source>
</evidence>
<keyword evidence="1" id="KW-1133">Transmembrane helix</keyword>
<evidence type="ECO:0000313" key="3">
    <source>
        <dbReference type="Proteomes" id="UP001605036"/>
    </source>
</evidence>
<organism evidence="2 3">
    <name type="scientific">Riccia fluitans</name>
    <dbReference type="NCBI Taxonomy" id="41844"/>
    <lineage>
        <taxon>Eukaryota</taxon>
        <taxon>Viridiplantae</taxon>
        <taxon>Streptophyta</taxon>
        <taxon>Embryophyta</taxon>
        <taxon>Marchantiophyta</taxon>
        <taxon>Marchantiopsida</taxon>
        <taxon>Marchantiidae</taxon>
        <taxon>Marchantiales</taxon>
        <taxon>Ricciaceae</taxon>
        <taxon>Riccia</taxon>
    </lineage>
</organism>
<evidence type="ECO:0000256" key="1">
    <source>
        <dbReference type="SAM" id="Phobius"/>
    </source>
</evidence>
<dbReference type="EMBL" id="JBHFFA010000004">
    <property type="protein sequence ID" value="KAL2631679.1"/>
    <property type="molecule type" value="Genomic_DNA"/>
</dbReference>
<reference evidence="2 3" key="1">
    <citation type="submission" date="2024-09" db="EMBL/GenBank/DDBJ databases">
        <title>Chromosome-scale assembly of Riccia fluitans.</title>
        <authorList>
            <person name="Paukszto L."/>
            <person name="Sawicki J."/>
            <person name="Karawczyk K."/>
            <person name="Piernik-Szablinska J."/>
            <person name="Szczecinska M."/>
            <person name="Mazdziarz M."/>
        </authorList>
    </citation>
    <scope>NUCLEOTIDE SEQUENCE [LARGE SCALE GENOMIC DNA]</scope>
    <source>
        <strain evidence="2">Rf_01</strain>
        <tissue evidence="2">Aerial parts of the thallus</tissue>
    </source>
</reference>
<gene>
    <name evidence="2" type="ORF">R1flu_016365</name>
</gene>
<keyword evidence="1" id="KW-0472">Membrane</keyword>
<dbReference type="AlphaFoldDB" id="A0ABD1YMP2"/>
<name>A0ABD1YMP2_9MARC</name>
<feature type="transmembrane region" description="Helical" evidence="1">
    <location>
        <begin position="74"/>
        <end position="92"/>
    </location>
</feature>